<evidence type="ECO:0000313" key="2">
    <source>
        <dbReference type="Proteomes" id="UP000663828"/>
    </source>
</evidence>
<evidence type="ECO:0000313" key="1">
    <source>
        <dbReference type="EMBL" id="CAF1159624.1"/>
    </source>
</evidence>
<gene>
    <name evidence="1" type="ORF">XAT740_LOCUS21410</name>
</gene>
<accession>A0A814TE85</accession>
<dbReference type="EMBL" id="CAJNOR010001536">
    <property type="protein sequence ID" value="CAF1159624.1"/>
    <property type="molecule type" value="Genomic_DNA"/>
</dbReference>
<name>A0A814TE85_ADIRI</name>
<dbReference type="Gene3D" id="2.60.120.200">
    <property type="match status" value="1"/>
</dbReference>
<proteinExistence type="predicted"/>
<dbReference type="SUPFAM" id="SSF49899">
    <property type="entry name" value="Concanavalin A-like lectins/glucanases"/>
    <property type="match status" value="1"/>
</dbReference>
<dbReference type="Proteomes" id="UP000663828">
    <property type="component" value="Unassembled WGS sequence"/>
</dbReference>
<protein>
    <submittedName>
        <fullName evidence="1">Uncharacterized protein</fullName>
    </submittedName>
</protein>
<dbReference type="InterPro" id="IPR013320">
    <property type="entry name" value="ConA-like_dom_sf"/>
</dbReference>
<sequence length="117" mass="13014">MNDRAKSSCKILQKATLFTYFTFDSGMSSVDPGPNSLPGPPIPMVPAWNHVVEIWDPENSLRFSMSTYVTIRNSWDGTDICNPGSVSSIAPNIGDMDDFRIYSRELNANDICTLFKS</sequence>
<reference evidence="1" key="1">
    <citation type="submission" date="2021-02" db="EMBL/GenBank/DDBJ databases">
        <authorList>
            <person name="Nowell W R."/>
        </authorList>
    </citation>
    <scope>NUCLEOTIDE SEQUENCE</scope>
</reference>
<keyword evidence="2" id="KW-1185">Reference proteome</keyword>
<dbReference type="AlphaFoldDB" id="A0A814TE85"/>
<comment type="caution">
    <text evidence="1">The sequence shown here is derived from an EMBL/GenBank/DDBJ whole genome shotgun (WGS) entry which is preliminary data.</text>
</comment>
<organism evidence="1 2">
    <name type="scientific">Adineta ricciae</name>
    <name type="common">Rotifer</name>
    <dbReference type="NCBI Taxonomy" id="249248"/>
    <lineage>
        <taxon>Eukaryota</taxon>
        <taxon>Metazoa</taxon>
        <taxon>Spiralia</taxon>
        <taxon>Gnathifera</taxon>
        <taxon>Rotifera</taxon>
        <taxon>Eurotatoria</taxon>
        <taxon>Bdelloidea</taxon>
        <taxon>Adinetida</taxon>
        <taxon>Adinetidae</taxon>
        <taxon>Adineta</taxon>
    </lineage>
</organism>